<dbReference type="InterPro" id="IPR049516">
    <property type="entry name" value="FAD-depend_C"/>
</dbReference>
<dbReference type="RefSeq" id="WP_212508263.1">
    <property type="nucleotide sequence ID" value="NZ_CP060696.1"/>
</dbReference>
<dbReference type="AlphaFoldDB" id="A0A7G9WKI2"/>
<protein>
    <recommendedName>
        <fullName evidence="1">FAD-dependent protein C-terminal domain-containing protein</fullName>
    </recommendedName>
</protein>
<dbReference type="InterPro" id="IPR036188">
    <property type="entry name" value="FAD/NAD-bd_sf"/>
</dbReference>
<dbReference type="PANTHER" id="PTHR42842:SF3">
    <property type="entry name" value="FAD_NAD(P)-BINDING OXIDOREDUCTASE FAMILY PROTEIN"/>
    <property type="match status" value="1"/>
</dbReference>
<sequence length="539" mass="58278">MVYHVSEIALGLNSDEQELTAHAAKRLHVKEQDIVSCRLYRRSVDARRKENVHFTCTAEVTLRPGIQIRRSVLQKDRKIQETQIYQYQLPQSRPLAVRPVVAGFGPAGLFAALILAQAGQKPIVLERGASVEERQKNVQQFWESGVLDPTSNVQFGEGGAGTFSDGKLTTGTKDPRIRHVLESFVQAGAPECILWEAKPHIGTDKLPSVVKTLREKIIALGGEVRFHSTLSNLSLQNGVLRSVTVSQQDGNQYELPCRHLILAVGHSARDTFDMLLKNQLTLQQKPFAVGVRIEHLQTQIDKAQYGAAAGDPALGASNYKLAVHLQNGRGVYTFCMCPGGTVVAAASEDKRVVTNGMSVFARDGENANAALLVGLTPEDFGSSSPLAGIELQRTLESRAFEAGGGSYLAPVQRLGDFLEGRASIAFGRVKPTYSRGVTGTDLHRCLPHFLTESLEQGVRQMAGRLQGFDDPDALLTAVESRSSSSVRIVRTENLTAIHAEGLYPCGEGAGYAGGIVSAAVDGIRCAEAILQTTTKSEVD</sequence>
<keyword evidence="3" id="KW-1185">Reference proteome</keyword>
<dbReference type="SUPFAM" id="SSF51905">
    <property type="entry name" value="FAD/NAD(P)-binding domain"/>
    <property type="match status" value="1"/>
</dbReference>
<organism evidence="2 3">
    <name type="scientific">Caproicibacterium amylolyticum</name>
    <dbReference type="NCBI Taxonomy" id="2766537"/>
    <lineage>
        <taxon>Bacteria</taxon>
        <taxon>Bacillati</taxon>
        <taxon>Bacillota</taxon>
        <taxon>Clostridia</taxon>
        <taxon>Eubacteriales</taxon>
        <taxon>Oscillospiraceae</taxon>
        <taxon>Caproicibacterium</taxon>
    </lineage>
</organism>
<dbReference type="PANTHER" id="PTHR42842">
    <property type="entry name" value="FAD/NAD(P)-BINDING OXIDOREDUCTASE"/>
    <property type="match status" value="1"/>
</dbReference>
<name>A0A7G9WKI2_9FIRM</name>
<dbReference type="PIRSF" id="PIRSF038984">
    <property type="entry name" value="FAD_binding_protein"/>
    <property type="match status" value="1"/>
</dbReference>
<dbReference type="EMBL" id="CP060696">
    <property type="protein sequence ID" value="QNO19194.1"/>
    <property type="molecule type" value="Genomic_DNA"/>
</dbReference>
<evidence type="ECO:0000313" key="3">
    <source>
        <dbReference type="Proteomes" id="UP000516046"/>
    </source>
</evidence>
<reference evidence="2 3" key="1">
    <citation type="submission" date="2020-08" db="EMBL/GenBank/DDBJ databases">
        <authorList>
            <person name="Ren C."/>
            <person name="Gu Y."/>
            <person name="Xu Y."/>
        </authorList>
    </citation>
    <scope>NUCLEOTIDE SEQUENCE [LARGE SCALE GENOMIC DNA]</scope>
    <source>
        <strain evidence="2 3">LBM18003</strain>
    </source>
</reference>
<dbReference type="Gene3D" id="3.30.70.2700">
    <property type="match status" value="1"/>
</dbReference>
<feature type="domain" description="FAD-dependent protein C-terminal" evidence="1">
    <location>
        <begin position="286"/>
        <end position="482"/>
    </location>
</feature>
<dbReference type="Proteomes" id="UP000516046">
    <property type="component" value="Chromosome"/>
</dbReference>
<dbReference type="Pfam" id="PF21688">
    <property type="entry name" value="FAD-depend_C"/>
    <property type="match status" value="1"/>
</dbReference>
<evidence type="ECO:0000313" key="2">
    <source>
        <dbReference type="EMBL" id="QNO19194.1"/>
    </source>
</evidence>
<dbReference type="KEGG" id="caml:H6X83_06220"/>
<dbReference type="InterPro" id="IPR028348">
    <property type="entry name" value="FAD-binding_protein"/>
</dbReference>
<evidence type="ECO:0000259" key="1">
    <source>
        <dbReference type="Pfam" id="PF21688"/>
    </source>
</evidence>
<dbReference type="Gene3D" id="3.50.50.60">
    <property type="entry name" value="FAD/NAD(P)-binding domain"/>
    <property type="match status" value="2"/>
</dbReference>
<accession>A0A7G9WKI2</accession>
<gene>
    <name evidence="2" type="ORF">H6X83_06220</name>
</gene>
<proteinExistence type="predicted"/>